<comment type="caution">
    <text evidence="7">The sequence shown here is derived from an EMBL/GenBank/DDBJ whole genome shotgun (WGS) entry which is preliminary data.</text>
</comment>
<keyword evidence="4 6" id="KW-1133">Transmembrane helix</keyword>
<dbReference type="AlphaFoldDB" id="A0AAN7Z2Z3"/>
<evidence type="ECO:0000256" key="5">
    <source>
        <dbReference type="ARBA" id="ARBA00023136"/>
    </source>
</evidence>
<organism evidence="7 8">
    <name type="scientific">Dictyostelium firmibasis</name>
    <dbReference type="NCBI Taxonomy" id="79012"/>
    <lineage>
        <taxon>Eukaryota</taxon>
        <taxon>Amoebozoa</taxon>
        <taxon>Evosea</taxon>
        <taxon>Eumycetozoa</taxon>
        <taxon>Dictyostelia</taxon>
        <taxon>Dictyosteliales</taxon>
        <taxon>Dictyosteliaceae</taxon>
        <taxon>Dictyostelium</taxon>
    </lineage>
</organism>
<sequence>MLPISYTNLNSSRITRDGTASSASRYRRLIPEYFRRIFHYPQMDIEYTFWIMFYLCFNPSRVYRVTSWHKQTKNQWARDDPAFAVILVFFMAIASMSYAITFHFLSFLNVIKVMFWAVFVDFITVGLIIATVGWWITNKFLRVSAHNHSVDQSVEWLYAFDIHCNSFFPLFIILYVVQFFLLPILLSNSLLAAILSNTLYIIGFSYYYYVTFLGYNALPFLQHTVVFLYPIGILFALYIVSVIMGKNLTVSIMNFYFGFQLQ</sequence>
<evidence type="ECO:0000313" key="7">
    <source>
        <dbReference type="EMBL" id="KAK5582395.1"/>
    </source>
</evidence>
<keyword evidence="3 6" id="KW-0812">Transmembrane</keyword>
<comment type="similarity">
    <text evidence="2">Belongs to the unc-50 family.</text>
</comment>
<dbReference type="InterPro" id="IPR007881">
    <property type="entry name" value="UNC-50"/>
</dbReference>
<feature type="transmembrane region" description="Helical" evidence="6">
    <location>
        <begin position="113"/>
        <end position="136"/>
    </location>
</feature>
<evidence type="ECO:0000256" key="2">
    <source>
        <dbReference type="ARBA" id="ARBA00006293"/>
    </source>
</evidence>
<keyword evidence="5 6" id="KW-0472">Membrane</keyword>
<evidence type="ECO:0000256" key="6">
    <source>
        <dbReference type="SAM" id="Phobius"/>
    </source>
</evidence>
<evidence type="ECO:0008006" key="9">
    <source>
        <dbReference type="Google" id="ProtNLM"/>
    </source>
</evidence>
<dbReference type="Pfam" id="PF05216">
    <property type="entry name" value="UNC-50"/>
    <property type="match status" value="1"/>
</dbReference>
<dbReference type="EMBL" id="JAVFKY010000001">
    <property type="protein sequence ID" value="KAK5582395.1"/>
    <property type="molecule type" value="Genomic_DNA"/>
</dbReference>
<feature type="transmembrane region" description="Helical" evidence="6">
    <location>
        <begin position="221"/>
        <end position="244"/>
    </location>
</feature>
<protein>
    <recommendedName>
        <fullName evidence="9">UNC-50-like protein</fullName>
    </recommendedName>
</protein>
<feature type="transmembrane region" description="Helical" evidence="6">
    <location>
        <begin position="189"/>
        <end position="209"/>
    </location>
</feature>
<name>A0AAN7Z2Z3_9MYCE</name>
<feature type="transmembrane region" description="Helical" evidence="6">
    <location>
        <begin position="82"/>
        <end position="101"/>
    </location>
</feature>
<accession>A0AAN7Z2Z3</accession>
<proteinExistence type="inferred from homology"/>
<gene>
    <name evidence="7" type="ORF">RB653_003978</name>
</gene>
<evidence type="ECO:0000313" key="8">
    <source>
        <dbReference type="Proteomes" id="UP001344447"/>
    </source>
</evidence>
<dbReference type="GO" id="GO:0000139">
    <property type="term" value="C:Golgi membrane"/>
    <property type="evidence" value="ECO:0007669"/>
    <property type="project" value="TreeGrafter"/>
</dbReference>
<evidence type="ECO:0000256" key="1">
    <source>
        <dbReference type="ARBA" id="ARBA00004141"/>
    </source>
</evidence>
<evidence type="ECO:0000256" key="3">
    <source>
        <dbReference type="ARBA" id="ARBA00022692"/>
    </source>
</evidence>
<comment type="subcellular location">
    <subcellularLocation>
        <location evidence="1">Membrane</location>
        <topology evidence="1">Multi-pass membrane protein</topology>
    </subcellularLocation>
</comment>
<dbReference type="Proteomes" id="UP001344447">
    <property type="component" value="Unassembled WGS sequence"/>
</dbReference>
<reference evidence="7 8" key="1">
    <citation type="submission" date="2023-11" db="EMBL/GenBank/DDBJ databases">
        <title>Dfirmibasis_genome.</title>
        <authorList>
            <person name="Edelbroek B."/>
            <person name="Kjellin J."/>
            <person name="Jerlstrom-Hultqvist J."/>
            <person name="Soderbom F."/>
        </authorList>
    </citation>
    <scope>NUCLEOTIDE SEQUENCE [LARGE SCALE GENOMIC DNA]</scope>
    <source>
        <strain evidence="7 8">TNS-C-14</strain>
    </source>
</reference>
<dbReference type="PANTHER" id="PTHR12841">
    <property type="entry name" value="PROTEIN UNC-50 HOMOLOG"/>
    <property type="match status" value="1"/>
</dbReference>
<keyword evidence="8" id="KW-1185">Reference proteome</keyword>
<dbReference type="PANTHER" id="PTHR12841:SF6">
    <property type="entry name" value="PROTEIN UNC-50 HOMOLOG"/>
    <property type="match status" value="1"/>
</dbReference>
<evidence type="ECO:0000256" key="4">
    <source>
        <dbReference type="ARBA" id="ARBA00022989"/>
    </source>
</evidence>